<feature type="domain" description="OmpA-like" evidence="12">
    <location>
        <begin position="231"/>
        <end position="342"/>
    </location>
</feature>
<dbReference type="InterPro" id="IPR000498">
    <property type="entry name" value="OmpA-like_TM_dom"/>
</dbReference>
<keyword evidence="14" id="KW-1185">Reference proteome</keyword>
<evidence type="ECO:0000313" key="13">
    <source>
        <dbReference type="EMBL" id="OZY86243.1"/>
    </source>
</evidence>
<protein>
    <recommendedName>
        <fullName evidence="12">OmpA-like domain-containing protein</fullName>
    </recommendedName>
</protein>
<dbReference type="CDD" id="cd07185">
    <property type="entry name" value="OmpA_C-like"/>
    <property type="match status" value="1"/>
</dbReference>
<dbReference type="Proteomes" id="UP000216101">
    <property type="component" value="Unassembled WGS sequence"/>
</dbReference>
<dbReference type="SUPFAM" id="SSF103088">
    <property type="entry name" value="OmpA-like"/>
    <property type="match status" value="1"/>
</dbReference>
<comment type="caution">
    <text evidence="13">The sequence shown here is derived from an EMBL/GenBank/DDBJ whole genome shotgun (WGS) entry which is preliminary data.</text>
</comment>
<dbReference type="GO" id="GO:0006811">
    <property type="term" value="P:monoatomic ion transport"/>
    <property type="evidence" value="ECO:0007669"/>
    <property type="project" value="UniProtKB-KW"/>
</dbReference>
<evidence type="ECO:0000256" key="2">
    <source>
        <dbReference type="ARBA" id="ARBA00005710"/>
    </source>
</evidence>
<feature type="signal peptide" evidence="11">
    <location>
        <begin position="1"/>
        <end position="25"/>
    </location>
</feature>
<comment type="subcellular location">
    <subcellularLocation>
        <location evidence="1">Cell outer membrane</location>
        <topology evidence="1">Multi-pass membrane protein</topology>
    </subcellularLocation>
</comment>
<dbReference type="GO" id="GO:0046930">
    <property type="term" value="C:pore complex"/>
    <property type="evidence" value="ECO:0007669"/>
    <property type="project" value="UniProtKB-KW"/>
</dbReference>
<keyword evidence="5" id="KW-0812">Transmembrane</keyword>
<dbReference type="Gene3D" id="2.40.160.20">
    <property type="match status" value="1"/>
</dbReference>
<keyword evidence="11" id="KW-0732">Signal</keyword>
<dbReference type="InterPro" id="IPR006664">
    <property type="entry name" value="OMP_bac"/>
</dbReference>
<dbReference type="GO" id="GO:0009279">
    <property type="term" value="C:cell outer membrane"/>
    <property type="evidence" value="ECO:0007669"/>
    <property type="project" value="UniProtKB-SubCell"/>
</dbReference>
<proteinExistence type="inferred from homology"/>
<dbReference type="PANTHER" id="PTHR30329">
    <property type="entry name" value="STATOR ELEMENT OF FLAGELLAR MOTOR COMPLEX"/>
    <property type="match status" value="1"/>
</dbReference>
<evidence type="ECO:0000256" key="1">
    <source>
        <dbReference type="ARBA" id="ARBA00004571"/>
    </source>
</evidence>
<dbReference type="PROSITE" id="PS51123">
    <property type="entry name" value="OMPA_2"/>
    <property type="match status" value="1"/>
</dbReference>
<dbReference type="Pfam" id="PF00691">
    <property type="entry name" value="OmpA"/>
    <property type="match status" value="1"/>
</dbReference>
<dbReference type="InterPro" id="IPR050330">
    <property type="entry name" value="Bact_OuterMem_StrucFunc"/>
</dbReference>
<dbReference type="GO" id="GO:0015288">
    <property type="term" value="F:porin activity"/>
    <property type="evidence" value="ECO:0007669"/>
    <property type="project" value="UniProtKB-KW"/>
</dbReference>
<comment type="similarity">
    <text evidence="2">Belongs to the outer membrane OOP (TC 1.B.6) superfamily. OmpA family.</text>
</comment>
<evidence type="ECO:0000256" key="7">
    <source>
        <dbReference type="ARBA" id="ARBA00023114"/>
    </source>
</evidence>
<evidence type="ECO:0000256" key="9">
    <source>
        <dbReference type="ARBA" id="ARBA00023237"/>
    </source>
</evidence>
<feature type="chain" id="PRO_5012244234" description="OmpA-like domain-containing protein" evidence="11">
    <location>
        <begin position="26"/>
        <end position="344"/>
    </location>
</feature>
<evidence type="ECO:0000256" key="10">
    <source>
        <dbReference type="PROSITE-ProRule" id="PRU00473"/>
    </source>
</evidence>
<dbReference type="RefSeq" id="WP_094983954.1">
    <property type="nucleotide sequence ID" value="NZ_NHNI01000001.1"/>
</dbReference>
<evidence type="ECO:0000256" key="5">
    <source>
        <dbReference type="ARBA" id="ARBA00022692"/>
    </source>
</evidence>
<keyword evidence="3" id="KW-0813">Transport</keyword>
<gene>
    <name evidence="13" type="ORF">CBP51_04225</name>
</gene>
<dbReference type="InterPro" id="IPR006665">
    <property type="entry name" value="OmpA-like"/>
</dbReference>
<name>A0A266Q8M4_9GAMM</name>
<evidence type="ECO:0000256" key="6">
    <source>
        <dbReference type="ARBA" id="ARBA00023065"/>
    </source>
</evidence>
<dbReference type="PANTHER" id="PTHR30329:SF21">
    <property type="entry name" value="LIPOPROTEIN YIAD-RELATED"/>
    <property type="match status" value="1"/>
</dbReference>
<keyword evidence="6" id="KW-0406">Ion transport</keyword>
<keyword evidence="8 10" id="KW-0472">Membrane</keyword>
<keyword evidence="7" id="KW-0626">Porin</keyword>
<evidence type="ECO:0000313" key="14">
    <source>
        <dbReference type="Proteomes" id="UP000216101"/>
    </source>
</evidence>
<accession>A0A266Q8M4</accession>
<dbReference type="EMBL" id="NHNI01000001">
    <property type="protein sequence ID" value="OZY86243.1"/>
    <property type="molecule type" value="Genomic_DNA"/>
</dbReference>
<evidence type="ECO:0000256" key="11">
    <source>
        <dbReference type="SAM" id="SignalP"/>
    </source>
</evidence>
<sequence length="344" mass="37550">MKNVYSARVCFAWAALLCLSNAAFSDSTEPYSSGYLGARIGYSHNDNSCLDTALVCDKDEAAYGVFAGYDFNRRLALELSVNDIGDSVAKYPGATMEGELREIDLALKVSYPLYQKTRIYGKLGAAYWDGEVTWDATKLDGSGVRPLIGGGIELPLSDRWTTRLEYQYIDQVGDSEMGRANANFVGLSLVWNFASRLRKTPEAVVAAPEPAPQVQPVQAAPEPVADQRIIVDEQVGGPLFDFDKSVIRNTAAIDPVVAQLIQHPSLVVSITGHTDARGATAYNQRLSETRAKVVAHYLQSKGIEANRITVHGMGEEQPVADNQTEEGRAKNRRVEFVISGAKTR</sequence>
<dbReference type="InterPro" id="IPR036737">
    <property type="entry name" value="OmpA-like_sf"/>
</dbReference>
<evidence type="ECO:0000256" key="4">
    <source>
        <dbReference type="ARBA" id="ARBA00022452"/>
    </source>
</evidence>
<dbReference type="Pfam" id="PF01389">
    <property type="entry name" value="OmpA_membrane"/>
    <property type="match status" value="1"/>
</dbReference>
<dbReference type="Gene3D" id="3.30.1330.60">
    <property type="entry name" value="OmpA-like domain"/>
    <property type="match status" value="1"/>
</dbReference>
<evidence type="ECO:0000256" key="8">
    <source>
        <dbReference type="ARBA" id="ARBA00023136"/>
    </source>
</evidence>
<organism evidence="13 14">
    <name type="scientific">Cellvibrio mixtus</name>
    <dbReference type="NCBI Taxonomy" id="39650"/>
    <lineage>
        <taxon>Bacteria</taxon>
        <taxon>Pseudomonadati</taxon>
        <taxon>Pseudomonadota</taxon>
        <taxon>Gammaproteobacteria</taxon>
        <taxon>Cellvibrionales</taxon>
        <taxon>Cellvibrionaceae</taxon>
        <taxon>Cellvibrio</taxon>
    </lineage>
</organism>
<keyword evidence="9" id="KW-0998">Cell outer membrane</keyword>
<keyword evidence="4" id="KW-1134">Transmembrane beta strand</keyword>
<evidence type="ECO:0000256" key="3">
    <source>
        <dbReference type="ARBA" id="ARBA00022448"/>
    </source>
</evidence>
<dbReference type="PRINTS" id="PR01021">
    <property type="entry name" value="OMPADOMAIN"/>
</dbReference>
<reference evidence="14" key="1">
    <citation type="submission" date="2017-05" db="EMBL/GenBank/DDBJ databases">
        <authorList>
            <person name="Barney B.M."/>
        </authorList>
    </citation>
    <scope>NUCLEOTIDE SEQUENCE [LARGE SCALE GENOMIC DNA]</scope>
    <source>
        <strain evidence="14">PSBB022</strain>
    </source>
</reference>
<dbReference type="InterPro" id="IPR011250">
    <property type="entry name" value="OMP/PagP_B-barrel"/>
</dbReference>
<dbReference type="PRINTS" id="PR01023">
    <property type="entry name" value="NAFLGMOTY"/>
</dbReference>
<evidence type="ECO:0000259" key="12">
    <source>
        <dbReference type="PROSITE" id="PS51123"/>
    </source>
</evidence>
<dbReference type="AlphaFoldDB" id="A0A266Q8M4"/>
<dbReference type="SUPFAM" id="SSF56925">
    <property type="entry name" value="OMPA-like"/>
    <property type="match status" value="1"/>
</dbReference>